<comment type="catalytic activity">
    <reaction evidence="6 7">
        <text>Release of N-terminal amino acids, preferentially methionine, from peptides and arylamides.</text>
        <dbReference type="EC" id="3.4.11.18"/>
    </reaction>
</comment>
<dbReference type="PANTHER" id="PTHR43330:SF27">
    <property type="entry name" value="METHIONINE AMINOPEPTIDASE"/>
    <property type="match status" value="1"/>
</dbReference>
<feature type="binding site" evidence="6">
    <location>
        <position position="106"/>
    </location>
    <ligand>
        <name>a divalent metal cation</name>
        <dbReference type="ChEBI" id="CHEBI:60240"/>
        <label>1</label>
    </ligand>
</feature>
<feature type="binding site" evidence="6">
    <location>
        <position position="169"/>
    </location>
    <ligand>
        <name>a divalent metal cation</name>
        <dbReference type="ChEBI" id="CHEBI:60240"/>
        <label>2</label>
        <note>catalytic</note>
    </ligand>
</feature>
<dbReference type="NCBIfam" id="TIGR00500">
    <property type="entry name" value="met_pdase_I"/>
    <property type="match status" value="1"/>
</dbReference>
<feature type="domain" description="Peptidase M24" evidence="8">
    <location>
        <begin position="11"/>
        <end position="239"/>
    </location>
</feature>
<evidence type="ECO:0000256" key="5">
    <source>
        <dbReference type="ARBA" id="ARBA00022801"/>
    </source>
</evidence>
<evidence type="ECO:0000256" key="1">
    <source>
        <dbReference type="ARBA" id="ARBA00002521"/>
    </source>
</evidence>
<evidence type="ECO:0000259" key="8">
    <source>
        <dbReference type="Pfam" id="PF00557"/>
    </source>
</evidence>
<evidence type="ECO:0000256" key="7">
    <source>
        <dbReference type="RuleBase" id="RU003653"/>
    </source>
</evidence>
<dbReference type="EC" id="3.4.11.18" evidence="6 7"/>
<evidence type="ECO:0000256" key="4">
    <source>
        <dbReference type="ARBA" id="ARBA00022723"/>
    </source>
</evidence>
<feature type="binding site" evidence="6">
    <location>
        <position position="95"/>
    </location>
    <ligand>
        <name>a divalent metal cation</name>
        <dbReference type="ChEBI" id="CHEBI:60240"/>
        <label>1</label>
    </ligand>
</feature>
<proteinExistence type="inferred from homology"/>
<dbReference type="InterPro" id="IPR001714">
    <property type="entry name" value="Pept_M24_MAP"/>
</dbReference>
<dbReference type="RefSeq" id="WP_077198350.1">
    <property type="nucleotide sequence ID" value="NZ_LBFC01000018.1"/>
</dbReference>
<comment type="caution">
    <text evidence="9">The sequence shown here is derived from an EMBL/GenBank/DDBJ whole genome shotgun (WGS) entry which is preliminary data.</text>
</comment>
<protein>
    <recommendedName>
        <fullName evidence="6 7">Methionine aminopeptidase</fullName>
        <shortName evidence="6">MAP</shortName>
        <shortName evidence="6">MetAP</shortName>
        <ecNumber evidence="6 7">3.4.11.18</ecNumber>
    </recommendedName>
    <alternativeName>
        <fullName evidence="6">Peptidase M</fullName>
    </alternativeName>
</protein>
<dbReference type="InterPro" id="IPR000994">
    <property type="entry name" value="Pept_M24"/>
</dbReference>
<feature type="binding site" evidence="6">
    <location>
        <position position="77"/>
    </location>
    <ligand>
        <name>substrate</name>
    </ligand>
</feature>
<gene>
    <name evidence="6" type="primary">map</name>
    <name evidence="9" type="ORF">XJ44_05600</name>
</gene>
<accession>A0ABX3IKS6</accession>
<name>A0ABX3IKS6_9BACT</name>
<dbReference type="SUPFAM" id="SSF55920">
    <property type="entry name" value="Creatinase/aminopeptidase"/>
    <property type="match status" value="1"/>
</dbReference>
<dbReference type="PANTHER" id="PTHR43330">
    <property type="entry name" value="METHIONINE AMINOPEPTIDASE"/>
    <property type="match status" value="1"/>
</dbReference>
<feature type="binding site" evidence="6">
    <location>
        <position position="233"/>
    </location>
    <ligand>
        <name>a divalent metal cation</name>
        <dbReference type="ChEBI" id="CHEBI:60240"/>
        <label>2</label>
        <note>catalytic</note>
    </ligand>
</feature>
<dbReference type="HAMAP" id="MF_01974">
    <property type="entry name" value="MetAP_1"/>
    <property type="match status" value="1"/>
</dbReference>
<dbReference type="Proteomes" id="UP000242616">
    <property type="component" value="Unassembled WGS sequence"/>
</dbReference>
<sequence>MIYIKNKEEIEKIKVASQAVATILKEAEKVAKVGATAWDLEVLAEKILKELKCTPAFKGYHGYPYITTVSVNDEVIHGFPLKKKVFKKGDIVSLDVGAIYDGYYGDGAYTYIIGDTDEVGKKLVETTREALNIAVEILRAGIKLGDISHEIQKYVESNGFNVVRDFVGHGVGRKLHEDPQIPNYGKKGTGVILREGMTIAIEPMVTEGGWHVAILEDGWTVVTVDGKRAAHFEHTLLVKKDGCEVLTQVG</sequence>
<reference evidence="9 10" key="1">
    <citation type="submission" date="2015-06" db="EMBL/GenBank/DDBJ databases">
        <title>Genome sequencing of Thermotogales isolates from hydrothermal vents.</title>
        <authorList>
            <person name="Haverkamp T.H."/>
            <person name="Kublanov I.V."/>
            <person name="Nesbo C.L."/>
        </authorList>
    </citation>
    <scope>NUCLEOTIDE SEQUENCE [LARGE SCALE GENOMIC DNA]</scope>
    <source>
        <strain evidence="10">ik275mar</strain>
    </source>
</reference>
<dbReference type="PRINTS" id="PR00599">
    <property type="entry name" value="MAPEPTIDASE"/>
</dbReference>
<keyword evidence="5 6" id="KW-0378">Hydrolase</keyword>
<keyword evidence="3 6" id="KW-0645">Protease</keyword>
<dbReference type="Gene3D" id="3.90.230.10">
    <property type="entry name" value="Creatinase/methionine aminopeptidase superfamily"/>
    <property type="match status" value="1"/>
</dbReference>
<evidence type="ECO:0000256" key="6">
    <source>
        <dbReference type="HAMAP-Rule" id="MF_01974"/>
    </source>
</evidence>
<comment type="function">
    <text evidence="1 6">Removes the N-terminal methionine from nascent proteins. The N-terminal methionine is often cleaved when the second residue in the primary sequence is small and uncharged (Met-Ala-, Cys, Gly, Pro, Ser, Thr, or Val). Requires deformylation of the N(alpha)-formylated initiator methionine before it can be hydrolyzed.</text>
</comment>
<dbReference type="EMBL" id="LBFC01000018">
    <property type="protein sequence ID" value="ONN27253.1"/>
    <property type="molecule type" value="Genomic_DNA"/>
</dbReference>
<keyword evidence="2 6" id="KW-0031">Aminopeptidase</keyword>
<evidence type="ECO:0000256" key="3">
    <source>
        <dbReference type="ARBA" id="ARBA00022670"/>
    </source>
</evidence>
<feature type="binding site" evidence="6">
    <location>
        <position position="233"/>
    </location>
    <ligand>
        <name>a divalent metal cation</name>
        <dbReference type="ChEBI" id="CHEBI:60240"/>
        <label>1</label>
    </ligand>
</feature>
<feature type="binding site" evidence="6">
    <location>
        <position position="202"/>
    </location>
    <ligand>
        <name>a divalent metal cation</name>
        <dbReference type="ChEBI" id="CHEBI:60240"/>
        <label>2</label>
        <note>catalytic</note>
    </ligand>
</feature>
<comment type="cofactor">
    <cofactor evidence="6">
        <name>Co(2+)</name>
        <dbReference type="ChEBI" id="CHEBI:48828"/>
    </cofactor>
    <cofactor evidence="6">
        <name>Zn(2+)</name>
        <dbReference type="ChEBI" id="CHEBI:29105"/>
    </cofactor>
    <cofactor evidence="6">
        <name>Mn(2+)</name>
        <dbReference type="ChEBI" id="CHEBI:29035"/>
    </cofactor>
    <cofactor evidence="6">
        <name>Fe(2+)</name>
        <dbReference type="ChEBI" id="CHEBI:29033"/>
    </cofactor>
    <text evidence="6">Binds 2 divalent metal cations per subunit. Has a high-affinity and a low affinity metal-binding site. The true nature of the physiological cofactor is under debate. The enzyme is active with cobalt, zinc, manganese or divalent iron ions. Most likely, methionine aminopeptidases function as mononuclear Fe(2+)-metalloproteases under physiological conditions, and the catalytically relevant metal-binding site has been assigned to the histidine-containing high-affinity site.</text>
</comment>
<feature type="binding site" evidence="6">
    <location>
        <position position="106"/>
    </location>
    <ligand>
        <name>a divalent metal cation</name>
        <dbReference type="ChEBI" id="CHEBI:60240"/>
        <label>2</label>
        <note>catalytic</note>
    </ligand>
</feature>
<evidence type="ECO:0000313" key="10">
    <source>
        <dbReference type="Proteomes" id="UP000242616"/>
    </source>
</evidence>
<dbReference type="InterPro" id="IPR036005">
    <property type="entry name" value="Creatinase/aminopeptidase-like"/>
</dbReference>
<dbReference type="Pfam" id="PF00557">
    <property type="entry name" value="Peptidase_M24"/>
    <property type="match status" value="1"/>
</dbReference>
<dbReference type="PROSITE" id="PS00680">
    <property type="entry name" value="MAP_1"/>
    <property type="match status" value="1"/>
</dbReference>
<feature type="binding site" evidence="6">
    <location>
        <position position="176"/>
    </location>
    <ligand>
        <name>substrate</name>
    </ligand>
</feature>
<evidence type="ECO:0000256" key="2">
    <source>
        <dbReference type="ARBA" id="ARBA00022438"/>
    </source>
</evidence>
<dbReference type="InterPro" id="IPR002467">
    <property type="entry name" value="Pept_M24A_MAP1"/>
</dbReference>
<dbReference type="GO" id="GO:0004177">
    <property type="term" value="F:aminopeptidase activity"/>
    <property type="evidence" value="ECO:0007669"/>
    <property type="project" value="UniProtKB-KW"/>
</dbReference>
<organism evidence="9 10">
    <name type="scientific">Thermosipho affectus</name>
    <dbReference type="NCBI Taxonomy" id="660294"/>
    <lineage>
        <taxon>Bacteria</taxon>
        <taxon>Thermotogati</taxon>
        <taxon>Thermotogota</taxon>
        <taxon>Thermotogae</taxon>
        <taxon>Thermotogales</taxon>
        <taxon>Fervidobacteriaceae</taxon>
        <taxon>Thermosipho</taxon>
    </lineage>
</organism>
<keyword evidence="4 6" id="KW-0479">Metal-binding</keyword>
<comment type="similarity">
    <text evidence="6">Belongs to the peptidase M24A family. Methionine aminopeptidase type 1 subfamily.</text>
</comment>
<evidence type="ECO:0000313" key="9">
    <source>
        <dbReference type="EMBL" id="ONN27253.1"/>
    </source>
</evidence>
<comment type="subunit">
    <text evidence="6">Monomer.</text>
</comment>
<keyword evidence="10" id="KW-1185">Reference proteome</keyword>
<dbReference type="CDD" id="cd01086">
    <property type="entry name" value="MetAP1"/>
    <property type="match status" value="1"/>
</dbReference>